<evidence type="ECO:0000313" key="2">
    <source>
        <dbReference type="Proteomes" id="UP000805193"/>
    </source>
</evidence>
<name>A0AC60PCV4_IXOPE</name>
<keyword evidence="2" id="KW-1185">Reference proteome</keyword>
<feature type="non-terminal residue" evidence="1">
    <location>
        <position position="1"/>
    </location>
</feature>
<accession>A0AC60PCV4</accession>
<organism evidence="1 2">
    <name type="scientific">Ixodes persulcatus</name>
    <name type="common">Taiga tick</name>
    <dbReference type="NCBI Taxonomy" id="34615"/>
    <lineage>
        <taxon>Eukaryota</taxon>
        <taxon>Metazoa</taxon>
        <taxon>Ecdysozoa</taxon>
        <taxon>Arthropoda</taxon>
        <taxon>Chelicerata</taxon>
        <taxon>Arachnida</taxon>
        <taxon>Acari</taxon>
        <taxon>Parasitiformes</taxon>
        <taxon>Ixodida</taxon>
        <taxon>Ixodoidea</taxon>
        <taxon>Ixodidae</taxon>
        <taxon>Ixodinae</taxon>
        <taxon>Ixodes</taxon>
    </lineage>
</organism>
<proteinExistence type="predicted"/>
<dbReference type="Proteomes" id="UP000805193">
    <property type="component" value="Unassembled WGS sequence"/>
</dbReference>
<reference evidence="1 2" key="1">
    <citation type="journal article" date="2020" name="Cell">
        <title>Large-Scale Comparative Analyses of Tick Genomes Elucidate Their Genetic Diversity and Vector Capacities.</title>
        <authorList>
            <consortium name="Tick Genome and Microbiome Consortium (TIGMIC)"/>
            <person name="Jia N."/>
            <person name="Wang J."/>
            <person name="Shi W."/>
            <person name="Du L."/>
            <person name="Sun Y."/>
            <person name="Zhan W."/>
            <person name="Jiang J.F."/>
            <person name="Wang Q."/>
            <person name="Zhang B."/>
            <person name="Ji P."/>
            <person name="Bell-Sakyi L."/>
            <person name="Cui X.M."/>
            <person name="Yuan T.T."/>
            <person name="Jiang B.G."/>
            <person name="Yang W.F."/>
            <person name="Lam T.T."/>
            <person name="Chang Q.C."/>
            <person name="Ding S.J."/>
            <person name="Wang X.J."/>
            <person name="Zhu J.G."/>
            <person name="Ruan X.D."/>
            <person name="Zhao L."/>
            <person name="Wei J.T."/>
            <person name="Ye R.Z."/>
            <person name="Que T.C."/>
            <person name="Du C.H."/>
            <person name="Zhou Y.H."/>
            <person name="Cheng J.X."/>
            <person name="Dai P.F."/>
            <person name="Guo W.B."/>
            <person name="Han X.H."/>
            <person name="Huang E.J."/>
            <person name="Li L.F."/>
            <person name="Wei W."/>
            <person name="Gao Y.C."/>
            <person name="Liu J.Z."/>
            <person name="Shao H.Z."/>
            <person name="Wang X."/>
            <person name="Wang C.C."/>
            <person name="Yang T.C."/>
            <person name="Huo Q.B."/>
            <person name="Li W."/>
            <person name="Chen H.Y."/>
            <person name="Chen S.E."/>
            <person name="Zhou L.G."/>
            <person name="Ni X.B."/>
            <person name="Tian J.H."/>
            <person name="Sheng Y."/>
            <person name="Liu T."/>
            <person name="Pan Y.S."/>
            <person name="Xia L.Y."/>
            <person name="Li J."/>
            <person name="Zhao F."/>
            <person name="Cao W.C."/>
        </authorList>
    </citation>
    <scope>NUCLEOTIDE SEQUENCE [LARGE SCALE GENOMIC DNA]</scope>
    <source>
        <strain evidence="1">Iper-2018</strain>
    </source>
</reference>
<comment type="caution">
    <text evidence="1">The sequence shown here is derived from an EMBL/GenBank/DDBJ whole genome shotgun (WGS) entry which is preliminary data.</text>
</comment>
<dbReference type="EMBL" id="JABSTQ010010823">
    <property type="protein sequence ID" value="KAG0417609.1"/>
    <property type="molecule type" value="Genomic_DNA"/>
</dbReference>
<gene>
    <name evidence="1" type="ORF">HPB47_005474</name>
</gene>
<protein>
    <submittedName>
        <fullName evidence="1">Uncharacterized protein</fullName>
    </submittedName>
</protein>
<evidence type="ECO:0000313" key="1">
    <source>
        <dbReference type="EMBL" id="KAG0417609.1"/>
    </source>
</evidence>
<sequence>DHIKIPLTVKYLCFCGITAGFPAALIGVVLVLAYIFVASPCSQPATWLPCLPGVPATDYFYDNASQDCLTKNTLPIGCLKTTEAPGGGTCRHDCEKRAQFGANLTTSCYRRFVLRNCTEDSSMLVVTFVFDPQSLVCVQRNPSDGCYSAPRYFVDNLTCNRHCRYYKCPEPQPSTFCPRQIRVVNEFFNTMSLKCETMDNLCLAGLNRFETLSSCVEACMKRNA</sequence>